<dbReference type="InterPro" id="IPR023318">
    <property type="entry name" value="Ub_act_enz_dom_a_sf"/>
</dbReference>
<keyword evidence="7 10" id="KW-0067">ATP-binding</keyword>
<evidence type="ECO:0000259" key="14">
    <source>
        <dbReference type="Pfam" id="PF10585"/>
    </source>
</evidence>
<dbReference type="Proteomes" id="UP001148312">
    <property type="component" value="Unassembled WGS sequence"/>
</dbReference>
<feature type="binding site" evidence="10">
    <location>
        <position position="54"/>
    </location>
    <ligand>
        <name>ATP</name>
        <dbReference type="ChEBI" id="CHEBI:30616"/>
    </ligand>
</feature>
<dbReference type="GO" id="GO:0031510">
    <property type="term" value="C:SUMO activating enzyme complex"/>
    <property type="evidence" value="ECO:0007669"/>
    <property type="project" value="TreeGrafter"/>
</dbReference>
<evidence type="ECO:0000256" key="5">
    <source>
        <dbReference type="ARBA" id="ARBA00022786"/>
    </source>
</evidence>
<evidence type="ECO:0000256" key="9">
    <source>
        <dbReference type="PIRSR" id="PIRSR039133-1"/>
    </source>
</evidence>
<proteinExistence type="inferred from homology"/>
<dbReference type="Gene3D" id="3.10.290.20">
    <property type="entry name" value="Ubiquitin-like 2 activating enzyme e1b. Chain: B, domain 3"/>
    <property type="match status" value="1"/>
</dbReference>
<keyword evidence="4 10" id="KW-0547">Nucleotide-binding</keyword>
<evidence type="ECO:0000256" key="6">
    <source>
        <dbReference type="ARBA" id="ARBA00022833"/>
    </source>
</evidence>
<keyword evidence="3 11" id="KW-0479">Metal-binding</keyword>
<dbReference type="AlphaFoldDB" id="A0A9X0BXW1"/>
<evidence type="ECO:0000259" key="15">
    <source>
        <dbReference type="Pfam" id="PF14732"/>
    </source>
</evidence>
<feature type="binding site" evidence="11">
    <location>
        <position position="164"/>
    </location>
    <ligand>
        <name>Zn(2+)</name>
        <dbReference type="ChEBI" id="CHEBI:29105"/>
    </ligand>
</feature>
<evidence type="ECO:0000256" key="8">
    <source>
        <dbReference type="ARBA" id="ARBA00073512"/>
    </source>
</evidence>
<evidence type="ECO:0000256" key="4">
    <source>
        <dbReference type="ARBA" id="ARBA00022741"/>
    </source>
</evidence>
<dbReference type="PANTHER" id="PTHR10953">
    <property type="entry name" value="UBIQUITIN-ACTIVATING ENZYME E1"/>
    <property type="match status" value="1"/>
</dbReference>
<dbReference type="InterPro" id="IPR035985">
    <property type="entry name" value="Ubiquitin-activating_enz"/>
</dbReference>
<comment type="pathway">
    <text evidence="1">Protein modification; protein sumoylation.</text>
</comment>
<dbReference type="InterPro" id="IPR030661">
    <property type="entry name" value="Uba2"/>
</dbReference>
<dbReference type="GO" id="GO:0046872">
    <property type="term" value="F:metal ion binding"/>
    <property type="evidence" value="ECO:0007669"/>
    <property type="project" value="UniProtKB-KW"/>
</dbReference>
<dbReference type="Pfam" id="PF14732">
    <property type="entry name" value="UAE_UbL"/>
    <property type="match status" value="1"/>
</dbReference>
<dbReference type="EMBL" id="JAPWDQ010000004">
    <property type="protein sequence ID" value="KAJ5488577.1"/>
    <property type="molecule type" value="Genomic_DNA"/>
</dbReference>
<dbReference type="GO" id="GO:0005737">
    <property type="term" value="C:cytoplasm"/>
    <property type="evidence" value="ECO:0007669"/>
    <property type="project" value="TreeGrafter"/>
</dbReference>
<organism evidence="16 17">
    <name type="scientific">Penicillium diatomitis</name>
    <dbReference type="NCBI Taxonomy" id="2819901"/>
    <lineage>
        <taxon>Eukaryota</taxon>
        <taxon>Fungi</taxon>
        <taxon>Dikarya</taxon>
        <taxon>Ascomycota</taxon>
        <taxon>Pezizomycotina</taxon>
        <taxon>Eurotiomycetes</taxon>
        <taxon>Eurotiomycetidae</taxon>
        <taxon>Eurotiales</taxon>
        <taxon>Aspergillaceae</taxon>
        <taxon>Penicillium</taxon>
    </lineage>
</organism>
<dbReference type="GO" id="GO:0019948">
    <property type="term" value="F:SUMO activating enzyme activity"/>
    <property type="evidence" value="ECO:0007669"/>
    <property type="project" value="InterPro"/>
</dbReference>
<feature type="binding site" evidence="10">
    <location>
        <begin position="62"/>
        <end position="65"/>
    </location>
    <ligand>
        <name>ATP</name>
        <dbReference type="ChEBI" id="CHEBI:30616"/>
    </ligand>
</feature>
<evidence type="ECO:0000256" key="3">
    <source>
        <dbReference type="ARBA" id="ARBA00022723"/>
    </source>
</evidence>
<sequence length="637" mass="70368">SPTMRASTIKRSLGAELTHKIKESRVLLVGAGGIGCELLKNLVLTGFGEVHVIDLDTIDLSNLNRQFLFRHEHIKKPKALVAKEVAHNFQPTAKLEAYHANIMDSQFSVGWFKSFDMVFNALDNLAARRHVNSMCLSAGVPLIESGTTGFNGQVQVIKGGETECYDCNPKATPKTFAICTIRTTPTQPIHCIVWAKSYLLPHLFGASEEEAAELDTTESSENADEIANLRKEAQTLKEVRKAMGTDQFFETVFKMVFEADIERLRAMADAWRNREPPKVLAFKDLLERSQSTVAPSSSADQRSWSVEENFMMFKDSLTRLSKRYKEIQNRASPEDPEPILTFDKDDEDTLDFVTATANLRAEAFHMGLTSKFDTKQMAGNIIPAIATTNAMTASLCVLQSFKVLRNDLSSAKTVFLERSGQRAINSEALRPPNKKCEVCNVARGILTIAPNATVENLVQGVLQPDFGYTDELSIRVGQEIIYGPDMEENISMKLSEFGIKHDTTLTVVDEDDREQDPRVNLECWVTERNESEPPSKPITLEVKGEIPRMPALAKADAPLADSVDLPTAAELTLPDEEAPLIVTDGANGLGKRKREGEEEPVTNGHVDKKVAGESLQTTNDAVVVVDDDQNGAIVIDD</sequence>
<dbReference type="PANTHER" id="PTHR10953:SF5">
    <property type="entry name" value="SUMO-ACTIVATING ENZYME SUBUNIT 2"/>
    <property type="match status" value="1"/>
</dbReference>
<dbReference type="GO" id="GO:0016925">
    <property type="term" value="P:protein sumoylation"/>
    <property type="evidence" value="ECO:0007669"/>
    <property type="project" value="InterPro"/>
</dbReference>
<evidence type="ECO:0000313" key="17">
    <source>
        <dbReference type="Proteomes" id="UP001148312"/>
    </source>
</evidence>
<dbReference type="InterPro" id="IPR042449">
    <property type="entry name" value="Ub-E1_IAD_1"/>
</dbReference>
<evidence type="ECO:0000256" key="11">
    <source>
        <dbReference type="PIRSR" id="PIRSR039133-3"/>
    </source>
</evidence>
<feature type="domain" description="Ubiquitin/SUMO-activating enzyme ubiquitin-like" evidence="15">
    <location>
        <begin position="451"/>
        <end position="525"/>
    </location>
</feature>
<evidence type="ECO:0000256" key="12">
    <source>
        <dbReference type="SAM" id="MobiDB-lite"/>
    </source>
</evidence>
<accession>A0A9X0BXW1</accession>
<comment type="similarity">
    <text evidence="2">Belongs to the ubiquitin-activating E1 family.</text>
</comment>
<feature type="domain" description="Ubiquitin-activating enzyme SCCH" evidence="14">
    <location>
        <begin position="312"/>
        <end position="375"/>
    </location>
</feature>
<feature type="domain" description="THIF-type NAD/FAD binding fold" evidence="13">
    <location>
        <begin position="12"/>
        <end position="437"/>
    </location>
</feature>
<dbReference type="InterPro" id="IPR045886">
    <property type="entry name" value="ThiF/MoeB/HesA"/>
</dbReference>
<evidence type="ECO:0000313" key="16">
    <source>
        <dbReference type="EMBL" id="KAJ5488577.1"/>
    </source>
</evidence>
<protein>
    <recommendedName>
        <fullName evidence="8">Ubiquitin-activating enzyme E1-like</fullName>
    </recommendedName>
</protein>
<evidence type="ECO:0000256" key="7">
    <source>
        <dbReference type="ARBA" id="ARBA00022840"/>
    </source>
</evidence>
<dbReference type="InterPro" id="IPR000594">
    <property type="entry name" value="ThiF_NAD_FAD-bd"/>
</dbReference>
<reference evidence="16" key="2">
    <citation type="journal article" date="2023" name="IMA Fungus">
        <title>Comparative genomic study of the Penicillium genus elucidates a diverse pangenome and 15 lateral gene transfer events.</title>
        <authorList>
            <person name="Petersen C."/>
            <person name="Sorensen T."/>
            <person name="Nielsen M.R."/>
            <person name="Sondergaard T.E."/>
            <person name="Sorensen J.L."/>
            <person name="Fitzpatrick D.A."/>
            <person name="Frisvad J.C."/>
            <person name="Nielsen K.L."/>
        </authorList>
    </citation>
    <scope>NUCLEOTIDE SEQUENCE</scope>
    <source>
        <strain evidence="16">IBT 30728</strain>
    </source>
</reference>
<dbReference type="SUPFAM" id="SSF69572">
    <property type="entry name" value="Activating enzymes of the ubiquitin-like proteins"/>
    <property type="match status" value="1"/>
</dbReference>
<dbReference type="GeneID" id="81623318"/>
<dbReference type="Gene3D" id="1.10.10.520">
    <property type="entry name" value="Ubiquitin activating enzymes (Uba3). Chain: B, domain 2"/>
    <property type="match status" value="1"/>
</dbReference>
<feature type="non-terminal residue" evidence="16">
    <location>
        <position position="637"/>
    </location>
</feature>
<evidence type="ECO:0000259" key="13">
    <source>
        <dbReference type="Pfam" id="PF00899"/>
    </source>
</evidence>
<feature type="binding site" evidence="10">
    <location>
        <begin position="123"/>
        <end position="128"/>
    </location>
    <ligand>
        <name>ATP</name>
        <dbReference type="ChEBI" id="CHEBI:30616"/>
    </ligand>
</feature>
<dbReference type="PIRSF" id="PIRSF039133">
    <property type="entry name" value="SUMO_E1B"/>
    <property type="match status" value="1"/>
</dbReference>
<feature type="binding site" evidence="11">
    <location>
        <position position="436"/>
    </location>
    <ligand>
        <name>Zn(2+)</name>
        <dbReference type="ChEBI" id="CHEBI:29105"/>
    </ligand>
</feature>
<dbReference type="FunFam" id="3.40.50.720:FF:000618">
    <property type="entry name" value="SUMO-activating enzyme subunit 2"/>
    <property type="match status" value="1"/>
</dbReference>
<gene>
    <name evidence="16" type="ORF">N7539_003467</name>
</gene>
<keyword evidence="5" id="KW-0833">Ubl conjugation pathway</keyword>
<dbReference type="InterPro" id="IPR028077">
    <property type="entry name" value="UAE_UbL_dom"/>
</dbReference>
<comment type="caution">
    <text evidence="16">The sequence shown here is derived from an EMBL/GenBank/DDBJ whole genome shotgun (WGS) entry which is preliminary data.</text>
</comment>
<dbReference type="GO" id="GO:0005524">
    <property type="term" value="F:ATP binding"/>
    <property type="evidence" value="ECO:0007669"/>
    <property type="project" value="UniProtKB-KW"/>
</dbReference>
<evidence type="ECO:0000256" key="10">
    <source>
        <dbReference type="PIRSR" id="PIRSR039133-2"/>
    </source>
</evidence>
<evidence type="ECO:0000256" key="2">
    <source>
        <dbReference type="ARBA" id="ARBA00005673"/>
    </source>
</evidence>
<feature type="binding site" evidence="10">
    <location>
        <position position="78"/>
    </location>
    <ligand>
        <name>ATP</name>
        <dbReference type="ChEBI" id="CHEBI:30616"/>
    </ligand>
</feature>
<feature type="region of interest" description="Disordered" evidence="12">
    <location>
        <begin position="586"/>
        <end position="616"/>
    </location>
</feature>
<dbReference type="Pfam" id="PF00899">
    <property type="entry name" value="ThiF"/>
    <property type="match status" value="1"/>
</dbReference>
<dbReference type="Pfam" id="PF10585">
    <property type="entry name" value="UBA_E1_SCCH"/>
    <property type="match status" value="1"/>
</dbReference>
<feature type="binding site" evidence="11">
    <location>
        <position position="167"/>
    </location>
    <ligand>
        <name>Zn(2+)</name>
        <dbReference type="ChEBI" id="CHEBI:29105"/>
    </ligand>
</feature>
<feature type="binding site" evidence="10">
    <location>
        <begin position="30"/>
        <end position="35"/>
    </location>
    <ligand>
        <name>ATP</name>
        <dbReference type="ChEBI" id="CHEBI:30616"/>
    </ligand>
</feature>
<keyword evidence="17" id="KW-1185">Reference proteome</keyword>
<dbReference type="RefSeq" id="XP_056790610.1">
    <property type="nucleotide sequence ID" value="XM_056933069.1"/>
</dbReference>
<dbReference type="InterPro" id="IPR019572">
    <property type="entry name" value="UBA_E1_SCCH"/>
</dbReference>
<dbReference type="FunFam" id="3.50.50.80:FF:000004">
    <property type="entry name" value="Ubiquitin-activating enzyme E1-like"/>
    <property type="match status" value="1"/>
</dbReference>
<name>A0A9X0BXW1_9EURO</name>
<feature type="active site" description="Glycyl thioester intermediate" evidence="9">
    <location>
        <position position="179"/>
    </location>
</feature>
<evidence type="ECO:0000256" key="1">
    <source>
        <dbReference type="ARBA" id="ARBA00004718"/>
    </source>
</evidence>
<feature type="binding site" evidence="11">
    <location>
        <position position="439"/>
    </location>
    <ligand>
        <name>Zn(2+)</name>
        <dbReference type="ChEBI" id="CHEBI:29105"/>
    </ligand>
</feature>
<dbReference type="Gene3D" id="3.50.50.80">
    <property type="entry name" value="Ubiquitin-activating enzyme E1, inactive adenylation domain, subdomain 1"/>
    <property type="match status" value="1"/>
</dbReference>
<reference evidence="16" key="1">
    <citation type="submission" date="2022-12" db="EMBL/GenBank/DDBJ databases">
        <authorList>
            <person name="Petersen C."/>
        </authorList>
    </citation>
    <scope>NUCLEOTIDE SEQUENCE</scope>
    <source>
        <strain evidence="16">IBT 30728</strain>
    </source>
</reference>
<keyword evidence="6 11" id="KW-0862">Zinc</keyword>